<feature type="transmembrane region" description="Helical" evidence="1">
    <location>
        <begin position="51"/>
        <end position="81"/>
    </location>
</feature>
<dbReference type="AlphaFoldDB" id="A0A919BS88"/>
<keyword evidence="1" id="KW-0472">Membrane</keyword>
<evidence type="ECO:0000256" key="1">
    <source>
        <dbReference type="SAM" id="Phobius"/>
    </source>
</evidence>
<keyword evidence="1" id="KW-0812">Transmembrane</keyword>
<comment type="caution">
    <text evidence="2">The sequence shown here is derived from an EMBL/GenBank/DDBJ whole genome shotgun (WGS) entry which is preliminary data.</text>
</comment>
<feature type="transmembrane region" description="Helical" evidence="1">
    <location>
        <begin position="102"/>
        <end position="120"/>
    </location>
</feature>
<reference evidence="2" key="2">
    <citation type="submission" date="2020-09" db="EMBL/GenBank/DDBJ databases">
        <authorList>
            <person name="Sun Q."/>
            <person name="Ohkuma M."/>
        </authorList>
    </citation>
    <scope>NUCLEOTIDE SEQUENCE</scope>
    <source>
        <strain evidence="2">JCM 4122</strain>
    </source>
</reference>
<dbReference type="EMBL" id="BNBE01000002">
    <property type="protein sequence ID" value="GHG10321.1"/>
    <property type="molecule type" value="Genomic_DNA"/>
</dbReference>
<sequence>MRSEKRSGSGERYGDAVAVATAVLLVEAVIGAIAAHAWGETREDPGAPTGAFGLAVLVVTAPFALMAAAIVLGAVSAGLVLPLLEGGRWLGRRFSGREAWGWVPLAVGAASAVAALAGWARWEAGAGDVLAGWAVATAVLAVPALIVRRAVPAGRPRLPLRALLGRVALCGTLAAATVWAGAGAVLHAGAAYEPPRLDAARIAGTWSDGAGGVLDLAADGGATAHRLGSFVPVDDGCSGTGTWTYAPGGGPWAQEVTVAVDGCEPVPWSVGGTPGRPKLFVYVGDADLGDRYVLRRAPDASGGDRTMRG</sequence>
<name>A0A919BS88_STRFL</name>
<keyword evidence="3" id="KW-1185">Reference proteome</keyword>
<feature type="transmembrane region" description="Helical" evidence="1">
    <location>
        <begin position="132"/>
        <end position="151"/>
    </location>
</feature>
<reference evidence="2" key="1">
    <citation type="journal article" date="2014" name="Int. J. Syst. Evol. Microbiol.">
        <title>Complete genome sequence of Corynebacterium casei LMG S-19264T (=DSM 44701T), isolated from a smear-ripened cheese.</title>
        <authorList>
            <consortium name="US DOE Joint Genome Institute (JGI-PGF)"/>
            <person name="Walter F."/>
            <person name="Albersmeier A."/>
            <person name="Kalinowski J."/>
            <person name="Ruckert C."/>
        </authorList>
    </citation>
    <scope>NUCLEOTIDE SEQUENCE</scope>
    <source>
        <strain evidence="2">JCM 4122</strain>
    </source>
</reference>
<organism evidence="2 3">
    <name type="scientific">Streptomyces filamentosus</name>
    <name type="common">Streptomyces roseosporus</name>
    <dbReference type="NCBI Taxonomy" id="67294"/>
    <lineage>
        <taxon>Bacteria</taxon>
        <taxon>Bacillati</taxon>
        <taxon>Actinomycetota</taxon>
        <taxon>Actinomycetes</taxon>
        <taxon>Kitasatosporales</taxon>
        <taxon>Streptomycetaceae</taxon>
        <taxon>Streptomyces</taxon>
    </lineage>
</organism>
<dbReference type="Proteomes" id="UP000632849">
    <property type="component" value="Unassembled WGS sequence"/>
</dbReference>
<proteinExistence type="predicted"/>
<evidence type="ECO:0000313" key="2">
    <source>
        <dbReference type="EMBL" id="GHG10321.1"/>
    </source>
</evidence>
<dbReference type="RefSeq" id="WP_190042954.1">
    <property type="nucleotide sequence ID" value="NZ_BNBE01000002.1"/>
</dbReference>
<keyword evidence="1" id="KW-1133">Transmembrane helix</keyword>
<feature type="transmembrane region" description="Helical" evidence="1">
    <location>
        <begin position="16"/>
        <end position="39"/>
    </location>
</feature>
<evidence type="ECO:0000313" key="3">
    <source>
        <dbReference type="Proteomes" id="UP000632849"/>
    </source>
</evidence>
<feature type="transmembrane region" description="Helical" evidence="1">
    <location>
        <begin position="163"/>
        <end position="186"/>
    </location>
</feature>
<gene>
    <name evidence="2" type="ORF">GCM10017667_48650</name>
</gene>
<accession>A0A919BS88</accession>
<protein>
    <submittedName>
        <fullName evidence="2">Uncharacterized protein</fullName>
    </submittedName>
</protein>